<dbReference type="InterPro" id="IPR050179">
    <property type="entry name" value="Trans_hexapeptide_repeat"/>
</dbReference>
<dbReference type="PANTHER" id="PTHR43300">
    <property type="entry name" value="ACETYLTRANSFERASE"/>
    <property type="match status" value="1"/>
</dbReference>
<keyword evidence="4" id="KW-1185">Reference proteome</keyword>
<evidence type="ECO:0000313" key="3">
    <source>
        <dbReference type="EMBL" id="GGZ71028.1"/>
    </source>
</evidence>
<protein>
    <submittedName>
        <fullName evidence="3">Carbonic anhydrase</fullName>
    </submittedName>
</protein>
<dbReference type="Proteomes" id="UP000643403">
    <property type="component" value="Unassembled WGS sequence"/>
</dbReference>
<organism evidence="3 4">
    <name type="scientific">Cognatilysobacter xinjiangensis</name>
    <dbReference type="NCBI Taxonomy" id="546892"/>
    <lineage>
        <taxon>Bacteria</taxon>
        <taxon>Pseudomonadati</taxon>
        <taxon>Pseudomonadota</taxon>
        <taxon>Gammaproteobacteria</taxon>
        <taxon>Lysobacterales</taxon>
        <taxon>Lysobacteraceae</taxon>
        <taxon>Cognatilysobacter</taxon>
    </lineage>
</organism>
<comment type="similarity">
    <text evidence="1">Belongs to the transferase hexapeptide repeat family.</text>
</comment>
<dbReference type="SUPFAM" id="SSF51161">
    <property type="entry name" value="Trimeric LpxA-like enzymes"/>
    <property type="match status" value="1"/>
</dbReference>
<evidence type="ECO:0000313" key="4">
    <source>
        <dbReference type="Proteomes" id="UP000643403"/>
    </source>
</evidence>
<dbReference type="EMBL" id="BMXY01000004">
    <property type="protein sequence ID" value="GGZ71028.1"/>
    <property type="molecule type" value="Genomic_DNA"/>
</dbReference>
<accession>A0ABQ3C7W7</accession>
<dbReference type="Gene3D" id="3.40.50.20">
    <property type="match status" value="1"/>
</dbReference>
<sequence length="190" mass="19921">MKPLLVIGASSFGQLIRALAEDAGLHVAGFIDDIHDGPDILGDRAALGTRLAPGDYDLAMAIGYSHLPARLALYHECTSKGFDFPPIVHPRAHINPRARLGAGCIVMASANIDAFSKVEPLCVLWPAAVVSHDCNVRTNTFISPNATLCGFAEIGHSSFIGAGSVVVNGSRVPENGFVKAGSRYVGKSGE</sequence>
<dbReference type="PANTHER" id="PTHR43300:SF7">
    <property type="entry name" value="UDP-N-ACETYLBACILLOSAMINE N-ACETYLTRANSFERASE"/>
    <property type="match status" value="1"/>
</dbReference>
<name>A0ABQ3C7W7_9GAMM</name>
<comment type="caution">
    <text evidence="3">The sequence shown here is derived from an EMBL/GenBank/DDBJ whole genome shotgun (WGS) entry which is preliminary data.</text>
</comment>
<dbReference type="RefSeq" id="WP_189450813.1">
    <property type="nucleotide sequence ID" value="NZ_BMXY01000004.1"/>
</dbReference>
<feature type="domain" description="PglD N-terminal" evidence="2">
    <location>
        <begin position="4"/>
        <end position="65"/>
    </location>
</feature>
<evidence type="ECO:0000256" key="1">
    <source>
        <dbReference type="ARBA" id="ARBA00007274"/>
    </source>
</evidence>
<evidence type="ECO:0000259" key="2">
    <source>
        <dbReference type="Pfam" id="PF17836"/>
    </source>
</evidence>
<dbReference type="Gene3D" id="2.160.10.10">
    <property type="entry name" value="Hexapeptide repeat proteins"/>
    <property type="match status" value="1"/>
</dbReference>
<dbReference type="InterPro" id="IPR011004">
    <property type="entry name" value="Trimer_LpxA-like_sf"/>
</dbReference>
<gene>
    <name evidence="3" type="ORF">GCM10008101_26740</name>
</gene>
<proteinExistence type="inferred from homology"/>
<dbReference type="Pfam" id="PF17836">
    <property type="entry name" value="PglD_N"/>
    <property type="match status" value="1"/>
</dbReference>
<reference evidence="4" key="1">
    <citation type="journal article" date="2019" name="Int. J. Syst. Evol. Microbiol.">
        <title>The Global Catalogue of Microorganisms (GCM) 10K type strain sequencing project: providing services to taxonomists for standard genome sequencing and annotation.</title>
        <authorList>
            <consortium name="The Broad Institute Genomics Platform"/>
            <consortium name="The Broad Institute Genome Sequencing Center for Infectious Disease"/>
            <person name="Wu L."/>
            <person name="Ma J."/>
        </authorList>
    </citation>
    <scope>NUCLEOTIDE SEQUENCE [LARGE SCALE GENOMIC DNA]</scope>
    <source>
        <strain evidence="4">KCTC 22558</strain>
    </source>
</reference>
<dbReference type="InterPro" id="IPR041561">
    <property type="entry name" value="PglD_N"/>
</dbReference>